<sequence>MVDVPQDEELHAARVGSPRGSTTADCVPKRPCAITRRADSMAAVNNRLRTVLGQRGVSPGALAEICEVDPKTVSRWLSGRIPHARHRFRVARHLRVEETFLWPEPSKRPGRPRDGLGTELVGTYQNRASVPRDVWLALLREARHEIGVLVFSGTFFAQSNPHVAKMLSECAADGVRVRLCFGDPGGQAVAVRGREEGIGDTLAAKIRASLTYYRPLLGEAGCGVRLHDTTLYTSMFRYDDNLLVNPRIWGQPASANPLLHLKRAGDTGWFDNYAESFDAVWAAARQWAPDQERTADHGQD</sequence>
<reference evidence="4" key="2">
    <citation type="submission" date="2008-12" db="EMBL/GenBank/DDBJ databases">
        <title>Annotation of Streptomyces roseosporus strain NRRL 15998.</title>
        <authorList>
            <consortium name="The Broad Institute Genome Sequencing Platform"/>
            <consortium name="Broad Institute Microbial Sequencing Center"/>
            <person name="Fischbach M."/>
            <person name="Ward D."/>
            <person name="Young S."/>
            <person name="Kodira C.D."/>
            <person name="Zeng Q."/>
            <person name="Koehrsen M."/>
            <person name="Godfrey P."/>
            <person name="Alvarado L."/>
            <person name="Berlin A.M."/>
            <person name="Borenstein D."/>
            <person name="Chen Z."/>
            <person name="Engels R."/>
            <person name="Freedman E."/>
            <person name="Gellesch M."/>
            <person name="Goldberg J."/>
            <person name="Griggs A."/>
            <person name="Gujja S."/>
            <person name="Heiman D.I."/>
            <person name="Hepburn T.A."/>
            <person name="Howarth C."/>
            <person name="Jen D."/>
            <person name="Larson L."/>
            <person name="Lewis B."/>
            <person name="Mehta T."/>
            <person name="Park D."/>
            <person name="Pearson M."/>
            <person name="Roberts A."/>
            <person name="Saif S."/>
            <person name="Shea T.D."/>
            <person name="Shenoy N."/>
            <person name="Sisk P."/>
            <person name="Stolte C."/>
            <person name="Sykes S.N."/>
            <person name="Walk T."/>
            <person name="White J."/>
            <person name="Yandava C."/>
            <person name="Straight P."/>
            <person name="Clardy J."/>
            <person name="Hung D."/>
            <person name="Kolter R."/>
            <person name="Mekalanos J."/>
            <person name="Walker S."/>
            <person name="Walsh C.T."/>
            <person name="Wieland B.L.C."/>
            <person name="Ilzarbe M."/>
            <person name="Galagan J."/>
            <person name="Nusbaum C."/>
            <person name="Birren B."/>
        </authorList>
    </citation>
    <scope>NUCLEOTIDE SEQUENCE [LARGE SCALE GENOMIC DNA]</scope>
    <source>
        <strain evidence="4">NRRL 15998</strain>
    </source>
</reference>
<name>D6ABE0_STRFL</name>
<dbReference type="InterPro" id="IPR001387">
    <property type="entry name" value="Cro/C1-type_HTH"/>
</dbReference>
<dbReference type="EMBL" id="DS999644">
    <property type="protein sequence ID" value="EFE76444.2"/>
    <property type="molecule type" value="Genomic_DNA"/>
</dbReference>
<dbReference type="Gene3D" id="1.10.260.40">
    <property type="entry name" value="lambda repressor-like DNA-binding domains"/>
    <property type="match status" value="1"/>
</dbReference>
<organism evidence="3 4">
    <name type="scientific">Streptomyces filamentosus NRRL 15998</name>
    <dbReference type="NCBI Taxonomy" id="457431"/>
    <lineage>
        <taxon>Bacteria</taxon>
        <taxon>Bacillati</taxon>
        <taxon>Actinomycetota</taxon>
        <taxon>Actinomycetes</taxon>
        <taxon>Kitasatosporales</taxon>
        <taxon>Streptomycetaceae</taxon>
        <taxon>Streptomyces</taxon>
    </lineage>
</organism>
<protein>
    <submittedName>
        <fullName evidence="3">Transcriptional regulator</fullName>
    </submittedName>
</protein>
<dbReference type="AlphaFoldDB" id="D6ABE0"/>
<dbReference type="InterPro" id="IPR010982">
    <property type="entry name" value="Lambda_DNA-bd_dom_sf"/>
</dbReference>
<dbReference type="GO" id="GO:0003677">
    <property type="term" value="F:DNA binding"/>
    <property type="evidence" value="ECO:0007669"/>
    <property type="project" value="InterPro"/>
</dbReference>
<evidence type="ECO:0000259" key="2">
    <source>
        <dbReference type="PROSITE" id="PS50943"/>
    </source>
</evidence>
<dbReference type="SUPFAM" id="SSF56024">
    <property type="entry name" value="Phospholipase D/nuclease"/>
    <property type="match status" value="1"/>
</dbReference>
<dbReference type="Proteomes" id="UP000003986">
    <property type="component" value="Unassembled WGS sequence"/>
</dbReference>
<dbReference type="SUPFAM" id="SSF47413">
    <property type="entry name" value="lambda repressor-like DNA-binding domains"/>
    <property type="match status" value="1"/>
</dbReference>
<dbReference type="PROSITE" id="PS50943">
    <property type="entry name" value="HTH_CROC1"/>
    <property type="match status" value="1"/>
</dbReference>
<evidence type="ECO:0000256" key="1">
    <source>
        <dbReference type="SAM" id="MobiDB-lite"/>
    </source>
</evidence>
<proteinExistence type="predicted"/>
<feature type="region of interest" description="Disordered" evidence="1">
    <location>
        <begin position="1"/>
        <end position="26"/>
    </location>
</feature>
<evidence type="ECO:0000313" key="4">
    <source>
        <dbReference type="Proteomes" id="UP000003986"/>
    </source>
</evidence>
<evidence type="ECO:0000313" key="3">
    <source>
        <dbReference type="EMBL" id="EFE76444.2"/>
    </source>
</evidence>
<dbReference type="CDD" id="cd00093">
    <property type="entry name" value="HTH_XRE"/>
    <property type="match status" value="1"/>
</dbReference>
<feature type="domain" description="HTH cro/C1-type" evidence="2">
    <location>
        <begin position="48"/>
        <end position="101"/>
    </location>
</feature>
<accession>D6ABE0</accession>
<dbReference type="SMART" id="SM00530">
    <property type="entry name" value="HTH_XRE"/>
    <property type="match status" value="1"/>
</dbReference>
<gene>
    <name evidence="3" type="ORF">SSGG_03812</name>
</gene>
<reference evidence="4" key="1">
    <citation type="submission" date="2008-10" db="EMBL/GenBank/DDBJ databases">
        <authorList>
            <person name="Molnar K."/>
        </authorList>
    </citation>
    <scope>NUCLEOTIDE SEQUENCE [LARGE SCALE GENOMIC DNA]</scope>
    <source>
        <strain evidence="4">NRRL 15998</strain>
    </source>
</reference>